<proteinExistence type="predicted"/>
<protein>
    <submittedName>
        <fullName evidence="1">Putative zinc finger, CCHC-type</fullName>
    </submittedName>
</protein>
<name>A0A699J3V7_TANCI</name>
<comment type="caution">
    <text evidence="1">The sequence shown here is derived from an EMBL/GenBank/DDBJ whole genome shotgun (WGS) entry which is preliminary data.</text>
</comment>
<accession>A0A699J3V7</accession>
<evidence type="ECO:0000313" key="1">
    <source>
        <dbReference type="EMBL" id="GFA09859.1"/>
    </source>
</evidence>
<dbReference type="EMBL" id="BKCJ010368634">
    <property type="protein sequence ID" value="GFA09859.1"/>
    <property type="molecule type" value="Genomic_DNA"/>
</dbReference>
<sequence>PDMCYDREHDDQDDTDKIVQERDLLTSLIEKLKCEIDGSKNCNKFLETSNKALADNLKGEIEDFKTKNKSLKSSNNHFKEANNELSKTNQLMFKDLKKFQAELDRSRSKLSDLIRPFDYDQLNNLYDLFVPQREKSPAQHNFSKESKKSPTSAKNELVLLVYKVVAVFNKVNATKSRVTIAVKDTKPYTRLKSSRSIHWDPQVVSEHVLYEPTIVEDKLDKKNEMKARGTLLMTLLNKDQLKIHSYQDAKLLMEAIEKRCRGNKESKKVQRTLLKKQYENFTTSSLKTLEQTFDREDVEQIDPDDLEEMDLKWEMAMLTIRARRFMKRTCKSLDING</sequence>
<gene>
    <name evidence="1" type="ORF">Tci_581831</name>
</gene>
<feature type="non-terminal residue" evidence="1">
    <location>
        <position position="1"/>
    </location>
</feature>
<organism evidence="1">
    <name type="scientific">Tanacetum cinerariifolium</name>
    <name type="common">Dalmatian daisy</name>
    <name type="synonym">Chrysanthemum cinerariifolium</name>
    <dbReference type="NCBI Taxonomy" id="118510"/>
    <lineage>
        <taxon>Eukaryota</taxon>
        <taxon>Viridiplantae</taxon>
        <taxon>Streptophyta</taxon>
        <taxon>Embryophyta</taxon>
        <taxon>Tracheophyta</taxon>
        <taxon>Spermatophyta</taxon>
        <taxon>Magnoliopsida</taxon>
        <taxon>eudicotyledons</taxon>
        <taxon>Gunneridae</taxon>
        <taxon>Pentapetalae</taxon>
        <taxon>asterids</taxon>
        <taxon>campanulids</taxon>
        <taxon>Asterales</taxon>
        <taxon>Asteraceae</taxon>
        <taxon>Asteroideae</taxon>
        <taxon>Anthemideae</taxon>
        <taxon>Anthemidinae</taxon>
        <taxon>Tanacetum</taxon>
    </lineage>
</organism>
<dbReference type="AlphaFoldDB" id="A0A699J3V7"/>
<reference evidence="1" key="1">
    <citation type="journal article" date="2019" name="Sci. Rep.">
        <title>Draft genome of Tanacetum cinerariifolium, the natural source of mosquito coil.</title>
        <authorList>
            <person name="Yamashiro T."/>
            <person name="Shiraishi A."/>
            <person name="Satake H."/>
            <person name="Nakayama K."/>
        </authorList>
    </citation>
    <scope>NUCLEOTIDE SEQUENCE</scope>
</reference>